<dbReference type="GO" id="GO:0005509">
    <property type="term" value="F:calcium ion binding"/>
    <property type="evidence" value="ECO:0007669"/>
    <property type="project" value="InterPro"/>
</dbReference>
<dbReference type="InterPro" id="IPR039808">
    <property type="entry name" value="Cadherin"/>
</dbReference>
<dbReference type="Proteomes" id="UP000239001">
    <property type="component" value="Unassembled WGS sequence"/>
</dbReference>
<gene>
    <name evidence="6" type="ORF">C7H19_24930</name>
</gene>
<dbReference type="RefSeq" id="WP_146136601.1">
    <property type="nucleotide sequence ID" value="NZ_PXOH01000084.1"/>
</dbReference>
<dbReference type="Pfam" id="PF17963">
    <property type="entry name" value="Big_9"/>
    <property type="match status" value="1"/>
</dbReference>
<evidence type="ECO:0000256" key="1">
    <source>
        <dbReference type="ARBA" id="ARBA00004370"/>
    </source>
</evidence>
<dbReference type="PROSITE" id="PS50268">
    <property type="entry name" value="CADHERIN_2"/>
    <property type="match status" value="1"/>
</dbReference>
<dbReference type="InterPro" id="IPR002126">
    <property type="entry name" value="Cadherin-like_dom"/>
</dbReference>
<keyword evidence="2" id="KW-0677">Repeat</keyword>
<dbReference type="AlphaFoldDB" id="A0A2T1LQF3"/>
<keyword evidence="4" id="KW-0472">Membrane</keyword>
<dbReference type="GO" id="GO:0007156">
    <property type="term" value="P:homophilic cell adhesion via plasma membrane adhesion molecules"/>
    <property type="evidence" value="ECO:0007669"/>
    <property type="project" value="InterPro"/>
</dbReference>
<dbReference type="EMBL" id="PXOH01000084">
    <property type="protein sequence ID" value="PSF27638.1"/>
    <property type="molecule type" value="Genomic_DNA"/>
</dbReference>
<evidence type="ECO:0000256" key="2">
    <source>
        <dbReference type="ARBA" id="ARBA00022737"/>
    </source>
</evidence>
<dbReference type="NCBIfam" id="NF012211">
    <property type="entry name" value="tand_rpt_95"/>
    <property type="match status" value="1"/>
</dbReference>
<dbReference type="InterPro" id="IPR013783">
    <property type="entry name" value="Ig-like_fold"/>
</dbReference>
<protein>
    <recommendedName>
        <fullName evidence="5">Cadherin domain-containing protein</fullName>
    </recommendedName>
</protein>
<feature type="domain" description="Cadherin" evidence="5">
    <location>
        <begin position="444"/>
        <end position="540"/>
    </location>
</feature>
<dbReference type="GO" id="GO:0045296">
    <property type="term" value="F:cadherin binding"/>
    <property type="evidence" value="ECO:0007669"/>
    <property type="project" value="TreeGrafter"/>
</dbReference>
<dbReference type="InterPro" id="IPR015919">
    <property type="entry name" value="Cadherin-like_sf"/>
</dbReference>
<accession>A0A2T1LQF3</accession>
<dbReference type="GO" id="GO:0016342">
    <property type="term" value="C:catenin complex"/>
    <property type="evidence" value="ECO:0007669"/>
    <property type="project" value="TreeGrafter"/>
</dbReference>
<comment type="subcellular location">
    <subcellularLocation>
        <location evidence="1">Membrane</location>
    </subcellularLocation>
</comment>
<dbReference type="GO" id="GO:0008013">
    <property type="term" value="F:beta-catenin binding"/>
    <property type="evidence" value="ECO:0007669"/>
    <property type="project" value="TreeGrafter"/>
</dbReference>
<evidence type="ECO:0000256" key="3">
    <source>
        <dbReference type="ARBA" id="ARBA00022837"/>
    </source>
</evidence>
<dbReference type="SUPFAM" id="SSF49313">
    <property type="entry name" value="Cadherin-like"/>
    <property type="match status" value="9"/>
</dbReference>
<name>A0A2T1LQF3_9CHRO</name>
<reference evidence="6 7" key="1">
    <citation type="submission" date="2018-03" db="EMBL/GenBank/DDBJ databases">
        <title>The ancient ancestry and fast evolution of plastids.</title>
        <authorList>
            <person name="Moore K.R."/>
            <person name="Magnabosco C."/>
            <person name="Momper L."/>
            <person name="Gold D.A."/>
            <person name="Bosak T."/>
            <person name="Fournier G.P."/>
        </authorList>
    </citation>
    <scope>NUCLEOTIDE SEQUENCE [LARGE SCALE GENOMIC DNA]</scope>
    <source>
        <strain evidence="6 7">CCALA 016</strain>
    </source>
</reference>
<feature type="non-terminal residue" evidence="6">
    <location>
        <position position="1083"/>
    </location>
</feature>
<evidence type="ECO:0000259" key="5">
    <source>
        <dbReference type="PROSITE" id="PS50268"/>
    </source>
</evidence>
<keyword evidence="3" id="KW-0106">Calcium</keyword>
<keyword evidence="7" id="KW-1185">Reference proteome</keyword>
<comment type="caution">
    <text evidence="6">The sequence shown here is derived from an EMBL/GenBank/DDBJ whole genome shotgun (WGS) entry which is preliminary data.</text>
</comment>
<dbReference type="PANTHER" id="PTHR24027">
    <property type="entry name" value="CADHERIN-23"/>
    <property type="match status" value="1"/>
</dbReference>
<dbReference type="GO" id="GO:0016477">
    <property type="term" value="P:cell migration"/>
    <property type="evidence" value="ECO:0007669"/>
    <property type="project" value="TreeGrafter"/>
</dbReference>
<feature type="non-terminal residue" evidence="6">
    <location>
        <position position="1"/>
    </location>
</feature>
<reference evidence="6 7" key="2">
    <citation type="submission" date="2018-03" db="EMBL/GenBank/DDBJ databases">
        <authorList>
            <person name="Keele B.F."/>
        </authorList>
    </citation>
    <scope>NUCLEOTIDE SEQUENCE [LARGE SCALE GENOMIC DNA]</scope>
    <source>
        <strain evidence="6 7">CCALA 016</strain>
    </source>
</reference>
<sequence length="1083" mass="116253">EADHYELQVSNQLQSNAGIAIEQVYQVDFTAVSDFTPFVDLQFINTRSDRATQTISFDVSLTNKTAYDVQLPLVLLLDPSPTATGLPQGAIQTENGYYLIDLSQELPDGRLHPGQSIIDHTVTIYNPDALRFDFEPAILTLPYANAAPIFTSTPITTAVIGQPYTAQVSALDPDGSLLGYLLYTAPQGMTIDPVTGIISWIPTANNPGISEVVLQAYDTRGGRNTQTFTINVAGGNQKPVFAPLPALIRGQEGQPLVITINATDAESSSLLYWADHLPSGANFDPIQQTLTWIPDFVSSGTYENVTFIVSDGSQQNTQKTTLLIAPSNQKPILLRPKERTIIEGDSINLQLQGSDPDGQQLSYYGNLLPGGSFLDPNTGNFTWTPGYFQAGIHEISFSVSDSEYITTQTTQITVLNANAAPIFDSSLENWQIAEGQTLRFRAFAFDPDNPGFVPPERMAEGQLTLLEGSEPSVTYTVSNLPFGASFDPDTAIFSWTPDFASAGTYNITFSATDNGNGLAPKTSTITVPLIVRDLNRSPEIVAISNQTLQRGEILDLILAASDPDGHPITLTATGVGGFGLPDFATLIELGDGTAKLHLAPKMGDRGNYPISFKATDSLNETDEFTFIVSVQSLNEAPQMGYIGNQVVLVGTPVALTINVSDLDLEALIFSTNGLPEGAILTPTTVYGQAVLQWTPTATALGTHPITITVTDHGNGKNEQKLSTEQTFNLVVRQTNNAPVLSTLPDQTVTETEILSLMLSATDVDGDQLTYSATNLPEGAVLNPQTGLLTWQPSFWAARTYNNIQFTASDGNLSSTQNFKVQVINRNRPPVLAPLSLQSGREDTSMQFFLAAGDLDLDSITYSSLSDLPAGATLNAQTGEFSWKPNYTQAGNYRLKFAATDSGGAKDVQEVVININNVNRAPSLTVSQKIVALGETLNFALLGSDLDGDTLTYSATNLPFGATLNPQTGVINFQPTPGLEGEYLVSYRVSDGLKTTEKNNLLKVETTPTLPSVIVDLTPSFPAFPGQPVIIRVLGDSFTDITHLSVAVNGQSLELDELGRATFVSPVTGRFEVSATAIDAAGRI</sequence>
<dbReference type="PANTHER" id="PTHR24027:SF438">
    <property type="entry name" value="CADHERIN 23"/>
    <property type="match status" value="1"/>
</dbReference>
<evidence type="ECO:0000256" key="4">
    <source>
        <dbReference type="ARBA" id="ARBA00023136"/>
    </source>
</evidence>
<dbReference type="Gene3D" id="2.60.40.10">
    <property type="entry name" value="Immunoglobulins"/>
    <property type="match status" value="9"/>
</dbReference>
<dbReference type="Pfam" id="PF05345">
    <property type="entry name" value="He_PIG"/>
    <property type="match status" value="7"/>
</dbReference>
<evidence type="ECO:0000313" key="6">
    <source>
        <dbReference type="EMBL" id="PSF27638.1"/>
    </source>
</evidence>
<organism evidence="6 7">
    <name type="scientific">Aphanothece hegewaldii CCALA 016</name>
    <dbReference type="NCBI Taxonomy" id="2107694"/>
    <lineage>
        <taxon>Bacteria</taxon>
        <taxon>Bacillati</taxon>
        <taxon>Cyanobacteriota</taxon>
        <taxon>Cyanophyceae</taxon>
        <taxon>Oscillatoriophycideae</taxon>
        <taxon>Chroococcales</taxon>
        <taxon>Aphanothecaceae</taxon>
        <taxon>Aphanothece</taxon>
    </lineage>
</organism>
<dbReference type="OrthoDB" id="423924at2"/>
<dbReference type="InterPro" id="IPR006644">
    <property type="entry name" value="Cadg"/>
</dbReference>
<dbReference type="SMART" id="SM00736">
    <property type="entry name" value="CADG"/>
    <property type="match status" value="5"/>
</dbReference>
<evidence type="ECO:0000313" key="7">
    <source>
        <dbReference type="Proteomes" id="UP000239001"/>
    </source>
</evidence>
<proteinExistence type="predicted"/>